<dbReference type="EMBL" id="MU006792">
    <property type="protein sequence ID" value="KAF2637643.1"/>
    <property type="molecule type" value="Genomic_DNA"/>
</dbReference>
<organism evidence="1 2">
    <name type="scientific">Massarina eburnea CBS 473.64</name>
    <dbReference type="NCBI Taxonomy" id="1395130"/>
    <lineage>
        <taxon>Eukaryota</taxon>
        <taxon>Fungi</taxon>
        <taxon>Dikarya</taxon>
        <taxon>Ascomycota</taxon>
        <taxon>Pezizomycotina</taxon>
        <taxon>Dothideomycetes</taxon>
        <taxon>Pleosporomycetidae</taxon>
        <taxon>Pleosporales</taxon>
        <taxon>Massarineae</taxon>
        <taxon>Massarinaceae</taxon>
        <taxon>Massarina</taxon>
    </lineage>
</organism>
<reference evidence="1" key="1">
    <citation type="journal article" date="2020" name="Stud. Mycol.">
        <title>101 Dothideomycetes genomes: a test case for predicting lifestyles and emergence of pathogens.</title>
        <authorList>
            <person name="Haridas S."/>
            <person name="Albert R."/>
            <person name="Binder M."/>
            <person name="Bloem J."/>
            <person name="Labutti K."/>
            <person name="Salamov A."/>
            <person name="Andreopoulos B."/>
            <person name="Baker S."/>
            <person name="Barry K."/>
            <person name="Bills G."/>
            <person name="Bluhm B."/>
            <person name="Cannon C."/>
            <person name="Castanera R."/>
            <person name="Culley D."/>
            <person name="Daum C."/>
            <person name="Ezra D."/>
            <person name="Gonzalez J."/>
            <person name="Henrissat B."/>
            <person name="Kuo A."/>
            <person name="Liang C."/>
            <person name="Lipzen A."/>
            <person name="Lutzoni F."/>
            <person name="Magnuson J."/>
            <person name="Mondo S."/>
            <person name="Nolan M."/>
            <person name="Ohm R."/>
            <person name="Pangilinan J."/>
            <person name="Park H.-J."/>
            <person name="Ramirez L."/>
            <person name="Alfaro M."/>
            <person name="Sun H."/>
            <person name="Tritt A."/>
            <person name="Yoshinaga Y."/>
            <person name="Zwiers L.-H."/>
            <person name="Turgeon B."/>
            <person name="Goodwin S."/>
            <person name="Spatafora J."/>
            <person name="Crous P."/>
            <person name="Grigoriev I."/>
        </authorList>
    </citation>
    <scope>NUCLEOTIDE SEQUENCE</scope>
    <source>
        <strain evidence="1">CBS 473.64</strain>
    </source>
</reference>
<sequence>MFMDTIVRRPDLASDLRQFKCHLPGNYIIAYQYDTFPVRRLTEEDIRVSYDDYPHIHTFSNLRNRSEFISVGSYYLLLMAIARKLEVLHIELTSRMYHNLDMLVNGHGLHVKEPLVLEHLTEIRLQASMINEPFHLGAYAKMLTWPNLRTFTAIHVYCASRRSTSIQELEPKSLKLRNIVLFHCRMNDILITHLLDACQELESFVYKGVHRYPLSWADQFLPEDLMLGLHRHKDTLTTLDLNFTCSWTGTGDRHLDPPDNRFLLPSFGQFKKLTHLSIEYYRVGNVADMPTSLEHLEVYAWDKLDDDMMKGLLGLRLTTCPHLRTIRFEVCWAPLVEAFDMDRFLMKVVKDQGRFFGADDGEFCVYLPEFKVVLANVGHLRLIFSWKMLEYREVDVEGSE</sequence>
<keyword evidence="2" id="KW-1185">Reference proteome</keyword>
<accession>A0A6A6RTE0</accession>
<dbReference type="AlphaFoldDB" id="A0A6A6RTE0"/>
<protein>
    <recommendedName>
        <fullName evidence="3">F-box domain-containing protein</fullName>
    </recommendedName>
</protein>
<name>A0A6A6RTE0_9PLEO</name>
<dbReference type="InterPro" id="IPR032675">
    <property type="entry name" value="LRR_dom_sf"/>
</dbReference>
<evidence type="ECO:0000313" key="2">
    <source>
        <dbReference type="Proteomes" id="UP000799753"/>
    </source>
</evidence>
<dbReference type="SUPFAM" id="SSF52047">
    <property type="entry name" value="RNI-like"/>
    <property type="match status" value="1"/>
</dbReference>
<gene>
    <name evidence="1" type="ORF">P280DRAFT_529939</name>
</gene>
<dbReference type="Proteomes" id="UP000799753">
    <property type="component" value="Unassembled WGS sequence"/>
</dbReference>
<evidence type="ECO:0000313" key="1">
    <source>
        <dbReference type="EMBL" id="KAF2637643.1"/>
    </source>
</evidence>
<proteinExistence type="predicted"/>
<evidence type="ECO:0008006" key="3">
    <source>
        <dbReference type="Google" id="ProtNLM"/>
    </source>
</evidence>
<dbReference type="Gene3D" id="3.80.10.10">
    <property type="entry name" value="Ribonuclease Inhibitor"/>
    <property type="match status" value="1"/>
</dbReference>